<name>A0ACB8JL39_CITSI</name>
<evidence type="ECO:0000313" key="1">
    <source>
        <dbReference type="EMBL" id="KAH9718348.1"/>
    </source>
</evidence>
<keyword evidence="2" id="KW-1185">Reference proteome</keyword>
<sequence>MDLAMVLERAPICKLKTHSELNRRNIPVSDVCVRCGVSAEDILHAVRDCSCIKNLWLRLVPACHQLAFFQSNLRAWVAANMQNKWKMDSELPCDCFFGVAIWRLWFWRNQSIMAGNLVDSKTIYSDIMARASEIHRINNSHLSQQPRRKEIFIGWMPPPWPWCKLNTNGSCKHTGAAAAGGVIRDSVGHWVSGFSMNIGESSVIMTELWGLYQGLSLAWNVGIRHLLVEVDNLCVTQMISQQVVVPNVSYALVVAIRDFLNRNWQINISHIYREANSAADFMANMAHLVPHGLQLFSNPPVGIYSILSQDMYGVCQPRIIPI</sequence>
<reference evidence="2" key="1">
    <citation type="journal article" date="2023" name="Hortic. Res.">
        <title>A chromosome-level phased genome enabling allele-level studies in sweet orange: a case study on citrus Huanglongbing tolerance.</title>
        <authorList>
            <person name="Wu B."/>
            <person name="Yu Q."/>
            <person name="Deng Z."/>
            <person name="Duan Y."/>
            <person name="Luo F."/>
            <person name="Gmitter F. Jr."/>
        </authorList>
    </citation>
    <scope>NUCLEOTIDE SEQUENCE [LARGE SCALE GENOMIC DNA]</scope>
    <source>
        <strain evidence="2">cv. Valencia</strain>
    </source>
</reference>
<comment type="caution">
    <text evidence="1">The sequence shown here is derived from an EMBL/GenBank/DDBJ whole genome shotgun (WGS) entry which is preliminary data.</text>
</comment>
<gene>
    <name evidence="1" type="ORF">KPL71_022186</name>
</gene>
<dbReference type="Proteomes" id="UP000829398">
    <property type="component" value="Chromosome 7"/>
</dbReference>
<protein>
    <submittedName>
        <fullName evidence="1">Ribonuclease H protein</fullName>
    </submittedName>
</protein>
<accession>A0ACB8JL39</accession>
<proteinExistence type="predicted"/>
<dbReference type="EMBL" id="CM039176">
    <property type="protein sequence ID" value="KAH9718348.1"/>
    <property type="molecule type" value="Genomic_DNA"/>
</dbReference>
<organism evidence="1 2">
    <name type="scientific">Citrus sinensis</name>
    <name type="common">Sweet orange</name>
    <name type="synonym">Citrus aurantium var. sinensis</name>
    <dbReference type="NCBI Taxonomy" id="2711"/>
    <lineage>
        <taxon>Eukaryota</taxon>
        <taxon>Viridiplantae</taxon>
        <taxon>Streptophyta</taxon>
        <taxon>Embryophyta</taxon>
        <taxon>Tracheophyta</taxon>
        <taxon>Spermatophyta</taxon>
        <taxon>Magnoliopsida</taxon>
        <taxon>eudicotyledons</taxon>
        <taxon>Gunneridae</taxon>
        <taxon>Pentapetalae</taxon>
        <taxon>rosids</taxon>
        <taxon>malvids</taxon>
        <taxon>Sapindales</taxon>
        <taxon>Rutaceae</taxon>
        <taxon>Aurantioideae</taxon>
        <taxon>Citrus</taxon>
    </lineage>
</organism>
<evidence type="ECO:0000313" key="2">
    <source>
        <dbReference type="Proteomes" id="UP000829398"/>
    </source>
</evidence>